<dbReference type="GeneID" id="11509349"/>
<evidence type="ECO:0000313" key="2">
    <source>
        <dbReference type="EMBL" id="AEO61787.1"/>
    </source>
</evidence>
<dbReference type="AlphaFoldDB" id="G2QQC4"/>
<dbReference type="HOGENOM" id="CLU_2943440_0_0_1"/>
<evidence type="ECO:0000313" key="3">
    <source>
        <dbReference type="Proteomes" id="UP000007322"/>
    </source>
</evidence>
<dbReference type="STRING" id="573729.G2QQC4"/>
<feature type="domain" description="Myb-like DNA-binding" evidence="1">
    <location>
        <begin position="26"/>
        <end position="57"/>
    </location>
</feature>
<dbReference type="InParanoid" id="G2QQC4"/>
<reference evidence="2 3" key="1">
    <citation type="journal article" date="2011" name="Nat. Biotechnol.">
        <title>Comparative genomic analysis of the thermophilic biomass-degrading fungi Myceliophthora thermophila and Thielavia terrestris.</title>
        <authorList>
            <person name="Berka R.M."/>
            <person name="Grigoriev I.V."/>
            <person name="Otillar R."/>
            <person name="Salamov A."/>
            <person name="Grimwood J."/>
            <person name="Reid I."/>
            <person name="Ishmael N."/>
            <person name="John T."/>
            <person name="Darmond C."/>
            <person name="Moisan M.-C."/>
            <person name="Henrissat B."/>
            <person name="Coutinho P.M."/>
            <person name="Lombard V."/>
            <person name="Natvig D.O."/>
            <person name="Lindquist E."/>
            <person name="Schmutz J."/>
            <person name="Lucas S."/>
            <person name="Harris P."/>
            <person name="Powlowski J."/>
            <person name="Bellemare A."/>
            <person name="Taylor D."/>
            <person name="Butler G."/>
            <person name="de Vries R.P."/>
            <person name="Allijn I.E."/>
            <person name="van den Brink J."/>
            <person name="Ushinsky S."/>
            <person name="Storms R."/>
            <person name="Powell A.J."/>
            <person name="Paulsen I.T."/>
            <person name="Elbourne L.D.H."/>
            <person name="Baker S.E."/>
            <person name="Magnuson J."/>
            <person name="LaBoissiere S."/>
            <person name="Clutterbuck A.J."/>
            <person name="Martinez D."/>
            <person name="Wogulis M."/>
            <person name="de Leon A.L."/>
            <person name="Rey M.W."/>
            <person name="Tsang A."/>
        </authorList>
    </citation>
    <scope>NUCLEOTIDE SEQUENCE [LARGE SCALE GENOMIC DNA]</scope>
    <source>
        <strain evidence="3">ATCC 42464 / BCRC 31852 / DSM 1799</strain>
    </source>
</reference>
<protein>
    <recommendedName>
        <fullName evidence="1">Myb-like DNA-binding domain-containing protein</fullName>
    </recommendedName>
</protein>
<dbReference type="InterPro" id="IPR054505">
    <property type="entry name" value="Myb_DNA-bind_8"/>
</dbReference>
<dbReference type="Pfam" id="PF22980">
    <property type="entry name" value="Myb_DNA-bind_8"/>
    <property type="match status" value="1"/>
</dbReference>
<dbReference type="EMBL" id="CP003008">
    <property type="protein sequence ID" value="AEO61787.1"/>
    <property type="molecule type" value="Genomic_DNA"/>
</dbReference>
<sequence>MPPKAVAKAATGVSDGKQPTAQEAYLFYTIIKNMKGKPEIDWAAVAADAGYKTAETAKVS</sequence>
<dbReference type="OrthoDB" id="5403747at2759"/>
<dbReference type="VEuPathDB" id="FungiDB:MYCTH_2312348"/>
<organism evidence="2 3">
    <name type="scientific">Thermothelomyces thermophilus (strain ATCC 42464 / BCRC 31852 / DSM 1799)</name>
    <name type="common">Sporotrichum thermophile</name>
    <dbReference type="NCBI Taxonomy" id="573729"/>
    <lineage>
        <taxon>Eukaryota</taxon>
        <taxon>Fungi</taxon>
        <taxon>Dikarya</taxon>
        <taxon>Ascomycota</taxon>
        <taxon>Pezizomycotina</taxon>
        <taxon>Sordariomycetes</taxon>
        <taxon>Sordariomycetidae</taxon>
        <taxon>Sordariales</taxon>
        <taxon>Chaetomiaceae</taxon>
        <taxon>Thermothelomyces</taxon>
    </lineage>
</organism>
<keyword evidence="3" id="KW-1185">Reference proteome</keyword>
<name>G2QQC4_THET4</name>
<proteinExistence type="predicted"/>
<dbReference type="KEGG" id="mtm:MYCTH_2312348"/>
<accession>G2QQC4</accession>
<dbReference type="RefSeq" id="XP_003667032.1">
    <property type="nucleotide sequence ID" value="XM_003666984.1"/>
</dbReference>
<dbReference type="Proteomes" id="UP000007322">
    <property type="component" value="Chromosome 7"/>
</dbReference>
<gene>
    <name evidence="2" type="ORF">MYCTH_2312348</name>
</gene>
<evidence type="ECO:0000259" key="1">
    <source>
        <dbReference type="Pfam" id="PF22980"/>
    </source>
</evidence>